<dbReference type="InterPro" id="IPR009057">
    <property type="entry name" value="Homeodomain-like_sf"/>
</dbReference>
<comment type="caution">
    <text evidence="7">The sequence shown here is derived from an EMBL/GenBank/DDBJ whole genome shotgun (WGS) entry which is preliminary data.</text>
</comment>
<feature type="region of interest" description="Disordered" evidence="5">
    <location>
        <begin position="1"/>
        <end position="32"/>
    </location>
</feature>
<feature type="compositionally biased region" description="Basic and acidic residues" evidence="5">
    <location>
        <begin position="1"/>
        <end position="21"/>
    </location>
</feature>
<dbReference type="Pfam" id="PF05920">
    <property type="entry name" value="Homeobox_KN"/>
    <property type="match status" value="2"/>
</dbReference>
<proteinExistence type="predicted"/>
<dbReference type="SMART" id="SM00389">
    <property type="entry name" value="HOX"/>
    <property type="match status" value="2"/>
</dbReference>
<sequence>MGRQWHSTEPEYEQARVDKADSAPNQQVSPEGLLDGQQLTVNTLMRPNAGDIMDMTTSAPLQCTPPLGHPHYRPTETHTPRTEYSCRWSPQRCVNASVQETSTQVTVKTNPTTMSVNSFWGHSHQMAPAKSTTIKSEPITIKREHSGHRDRSPVRPLRDLSVTPPRPQVEKPKFVRPWEMSPVKQRAASVTTPPSVPSLPLMWSSTPYNMHMPLIPWIGSPSYVPQPTPYRLMGAYGQMMSPSYLGSPLGRCLPMLPGSAAPSDDSGFQSFSSSSSAISGTSPKEKDLQGKGCRKHLSPRAIQLMEEWYRVNFDHPYPSNEMIDYFAAEGGISIVQVKKWMANKRVRSFNTLSFNGSIHPKRLKRLQRMSLMRNTTSRHMTSRDLEARLESFTAIQLLNQWYQEHADCPYPTQQEKEDLAKQCGIQVSHVTSWLENRRSSASPLRQGACHYNKQTLLSDKARVCSVSCRLDFQPAEPLVHQYCH</sequence>
<dbReference type="GO" id="GO:0006355">
    <property type="term" value="P:regulation of DNA-templated transcription"/>
    <property type="evidence" value="ECO:0007669"/>
    <property type="project" value="InterPro"/>
</dbReference>
<dbReference type="InterPro" id="IPR050224">
    <property type="entry name" value="TALE_homeobox"/>
</dbReference>
<evidence type="ECO:0000259" key="6">
    <source>
        <dbReference type="PROSITE" id="PS50071"/>
    </source>
</evidence>
<name>A0AAD9P6K9_RIDPI</name>
<dbReference type="PROSITE" id="PS50071">
    <property type="entry name" value="HOMEOBOX_2"/>
    <property type="match status" value="2"/>
</dbReference>
<feature type="domain" description="Homeobox" evidence="6">
    <location>
        <begin position="395"/>
        <end position="444"/>
    </location>
</feature>
<feature type="DNA-binding region" description="Homeobox" evidence="4">
    <location>
        <begin position="290"/>
        <end position="352"/>
    </location>
</feature>
<dbReference type="EMBL" id="JAODUO010000116">
    <property type="protein sequence ID" value="KAK2189024.1"/>
    <property type="molecule type" value="Genomic_DNA"/>
</dbReference>
<feature type="compositionally biased region" description="Low complexity" evidence="5">
    <location>
        <begin position="263"/>
        <end position="282"/>
    </location>
</feature>
<evidence type="ECO:0000313" key="8">
    <source>
        <dbReference type="Proteomes" id="UP001209878"/>
    </source>
</evidence>
<keyword evidence="1 4" id="KW-0238">DNA-binding</keyword>
<feature type="region of interest" description="Disordered" evidence="5">
    <location>
        <begin position="141"/>
        <end position="170"/>
    </location>
</feature>
<feature type="DNA-binding region" description="Homeobox" evidence="4">
    <location>
        <begin position="397"/>
        <end position="445"/>
    </location>
</feature>
<dbReference type="AlphaFoldDB" id="A0AAD9P6K9"/>
<dbReference type="GO" id="GO:0005634">
    <property type="term" value="C:nucleus"/>
    <property type="evidence" value="ECO:0007669"/>
    <property type="project" value="UniProtKB-SubCell"/>
</dbReference>
<feature type="region of interest" description="Disordered" evidence="5">
    <location>
        <begin position="260"/>
        <end position="293"/>
    </location>
</feature>
<dbReference type="CDD" id="cd00086">
    <property type="entry name" value="homeodomain"/>
    <property type="match status" value="2"/>
</dbReference>
<keyword evidence="8" id="KW-1185">Reference proteome</keyword>
<dbReference type="InterPro" id="IPR008422">
    <property type="entry name" value="KN_HD"/>
</dbReference>
<dbReference type="PANTHER" id="PTHR11850">
    <property type="entry name" value="HOMEOBOX PROTEIN TRANSCRIPTION FACTORS"/>
    <property type="match status" value="1"/>
</dbReference>
<dbReference type="GO" id="GO:0003677">
    <property type="term" value="F:DNA binding"/>
    <property type="evidence" value="ECO:0007669"/>
    <property type="project" value="UniProtKB-UniRule"/>
</dbReference>
<dbReference type="InterPro" id="IPR001356">
    <property type="entry name" value="HD"/>
</dbReference>
<organism evidence="7 8">
    <name type="scientific">Ridgeia piscesae</name>
    <name type="common">Tubeworm</name>
    <dbReference type="NCBI Taxonomy" id="27915"/>
    <lineage>
        <taxon>Eukaryota</taxon>
        <taxon>Metazoa</taxon>
        <taxon>Spiralia</taxon>
        <taxon>Lophotrochozoa</taxon>
        <taxon>Annelida</taxon>
        <taxon>Polychaeta</taxon>
        <taxon>Sedentaria</taxon>
        <taxon>Canalipalpata</taxon>
        <taxon>Sabellida</taxon>
        <taxon>Siboglinidae</taxon>
        <taxon>Ridgeia</taxon>
    </lineage>
</organism>
<dbReference type="Gene3D" id="1.10.10.60">
    <property type="entry name" value="Homeodomain-like"/>
    <property type="match status" value="2"/>
</dbReference>
<evidence type="ECO:0000256" key="5">
    <source>
        <dbReference type="SAM" id="MobiDB-lite"/>
    </source>
</evidence>
<reference evidence="7" key="1">
    <citation type="journal article" date="2023" name="Mol. Biol. Evol.">
        <title>Third-Generation Sequencing Reveals the Adaptive Role of the Epigenome in Three Deep-Sea Polychaetes.</title>
        <authorList>
            <person name="Perez M."/>
            <person name="Aroh O."/>
            <person name="Sun Y."/>
            <person name="Lan Y."/>
            <person name="Juniper S.K."/>
            <person name="Young C.R."/>
            <person name="Angers B."/>
            <person name="Qian P.Y."/>
        </authorList>
    </citation>
    <scope>NUCLEOTIDE SEQUENCE</scope>
    <source>
        <strain evidence="7">R07B-5</strain>
    </source>
</reference>
<dbReference type="Proteomes" id="UP001209878">
    <property type="component" value="Unassembled WGS sequence"/>
</dbReference>
<protein>
    <recommendedName>
        <fullName evidence="6">Homeobox domain-containing protein</fullName>
    </recommendedName>
</protein>
<accession>A0AAD9P6K9</accession>
<evidence type="ECO:0000313" key="7">
    <source>
        <dbReference type="EMBL" id="KAK2189024.1"/>
    </source>
</evidence>
<feature type="domain" description="Homeobox" evidence="6">
    <location>
        <begin position="288"/>
        <end position="351"/>
    </location>
</feature>
<evidence type="ECO:0000256" key="1">
    <source>
        <dbReference type="ARBA" id="ARBA00023125"/>
    </source>
</evidence>
<gene>
    <name evidence="7" type="ORF">NP493_110g04016</name>
</gene>
<comment type="subcellular location">
    <subcellularLocation>
        <location evidence="4">Nucleus</location>
    </subcellularLocation>
</comment>
<evidence type="ECO:0000256" key="4">
    <source>
        <dbReference type="PROSITE-ProRule" id="PRU00108"/>
    </source>
</evidence>
<dbReference type="SUPFAM" id="SSF46689">
    <property type="entry name" value="Homeodomain-like"/>
    <property type="match status" value="2"/>
</dbReference>
<keyword evidence="2 4" id="KW-0371">Homeobox</keyword>
<evidence type="ECO:0000256" key="3">
    <source>
        <dbReference type="ARBA" id="ARBA00023242"/>
    </source>
</evidence>
<keyword evidence="3 4" id="KW-0539">Nucleus</keyword>
<evidence type="ECO:0000256" key="2">
    <source>
        <dbReference type="ARBA" id="ARBA00023155"/>
    </source>
</evidence>
<feature type="compositionally biased region" description="Basic and acidic residues" evidence="5">
    <location>
        <begin position="141"/>
        <end position="158"/>
    </location>
</feature>